<sequence length="488" mass="54457">MARHSLEGKKGLLPLVVVQISREIWIRKYKERREEENRFRIDASGIVAKPVPMQPPQDHIPLQQYILPQERIPLQPPQDSIQLQPPQGSIQLQPHRQFIPLHHLTVRHSIRPLHQLGSLTYKPKTPIQIMKTLINIFKVLWAEPKDAEGADSADQSGTESLSVRKGPGGKDAFSKVRRFVIIKAIDGHCICLPILTYGGQGVNKRGVHASHHAIIYSGKKPIAFRGEKEKGLTMKAINVTPDNPRHKLDDASRLNYAKTYTVEYNVKVWFIGKVSSDSEWQIRSDHNRIHPDLDIKGFPAPETPDNTHRSSAATTNYAIDGGSSGYPVSNPYYGSSYSMGSDNTGYYDSGSSDAHRTSYDDPAFSSRTSYPSQPLYGTSGTSYDHQEYYAGGYESQGPVNGIDHGGYSSNGYAEHSSQRKKGKYQGEPGYFVESPETDDIPEEPEEPVGENGDPLHDGDSDDNGDQGDQDRGGGQRRCERYSRDSRRK</sequence>
<dbReference type="Proteomes" id="UP000235672">
    <property type="component" value="Unassembled WGS sequence"/>
</dbReference>
<feature type="compositionally biased region" description="Polar residues" evidence="1">
    <location>
        <begin position="365"/>
        <end position="383"/>
    </location>
</feature>
<dbReference type="AlphaFoldDB" id="A0A2J6PL59"/>
<feature type="compositionally biased region" description="Acidic residues" evidence="1">
    <location>
        <begin position="435"/>
        <end position="448"/>
    </location>
</feature>
<organism evidence="3 4">
    <name type="scientific">Hyaloscypha hepaticicola</name>
    <dbReference type="NCBI Taxonomy" id="2082293"/>
    <lineage>
        <taxon>Eukaryota</taxon>
        <taxon>Fungi</taxon>
        <taxon>Dikarya</taxon>
        <taxon>Ascomycota</taxon>
        <taxon>Pezizomycotina</taxon>
        <taxon>Leotiomycetes</taxon>
        <taxon>Helotiales</taxon>
        <taxon>Hyaloscyphaceae</taxon>
        <taxon>Hyaloscypha</taxon>
    </lineage>
</organism>
<feature type="region of interest" description="Disordered" evidence="1">
    <location>
        <begin position="349"/>
        <end position="488"/>
    </location>
</feature>
<accession>A0A2J6PL59</accession>
<protein>
    <recommendedName>
        <fullName evidence="2">DUF6590 domain-containing protein</fullName>
    </recommendedName>
</protein>
<evidence type="ECO:0000313" key="4">
    <source>
        <dbReference type="Proteomes" id="UP000235672"/>
    </source>
</evidence>
<feature type="compositionally biased region" description="Basic and acidic residues" evidence="1">
    <location>
        <begin position="468"/>
        <end position="488"/>
    </location>
</feature>
<feature type="region of interest" description="Disordered" evidence="1">
    <location>
        <begin position="148"/>
        <end position="169"/>
    </location>
</feature>
<dbReference type="OrthoDB" id="3559580at2759"/>
<keyword evidence="4" id="KW-1185">Reference proteome</keyword>
<proteinExistence type="predicted"/>
<feature type="domain" description="DUF6590" evidence="2">
    <location>
        <begin position="136"/>
        <end position="278"/>
    </location>
</feature>
<evidence type="ECO:0000256" key="1">
    <source>
        <dbReference type="SAM" id="MobiDB-lite"/>
    </source>
</evidence>
<dbReference type="STRING" id="1745343.A0A2J6PL59"/>
<gene>
    <name evidence="3" type="ORF">NA56DRAFT_734851</name>
</gene>
<evidence type="ECO:0000259" key="2">
    <source>
        <dbReference type="Pfam" id="PF20233"/>
    </source>
</evidence>
<dbReference type="PANTHER" id="PTHR35391:SF5">
    <property type="entry name" value="DUF6590 DOMAIN-CONTAINING PROTEIN"/>
    <property type="match status" value="1"/>
</dbReference>
<dbReference type="Pfam" id="PF20233">
    <property type="entry name" value="DUF6590"/>
    <property type="match status" value="1"/>
</dbReference>
<dbReference type="PANTHER" id="PTHR35391">
    <property type="entry name" value="C2H2-TYPE DOMAIN-CONTAINING PROTEIN-RELATED"/>
    <property type="match status" value="1"/>
</dbReference>
<dbReference type="EMBL" id="KZ613519">
    <property type="protein sequence ID" value="PMD14739.1"/>
    <property type="molecule type" value="Genomic_DNA"/>
</dbReference>
<dbReference type="InterPro" id="IPR046497">
    <property type="entry name" value="DUF6590"/>
</dbReference>
<reference evidence="3 4" key="1">
    <citation type="submission" date="2016-05" db="EMBL/GenBank/DDBJ databases">
        <title>A degradative enzymes factory behind the ericoid mycorrhizal symbiosis.</title>
        <authorList>
            <consortium name="DOE Joint Genome Institute"/>
            <person name="Martino E."/>
            <person name="Morin E."/>
            <person name="Grelet G."/>
            <person name="Kuo A."/>
            <person name="Kohler A."/>
            <person name="Daghino S."/>
            <person name="Barry K."/>
            <person name="Choi C."/>
            <person name="Cichocki N."/>
            <person name="Clum A."/>
            <person name="Copeland A."/>
            <person name="Hainaut M."/>
            <person name="Haridas S."/>
            <person name="Labutti K."/>
            <person name="Lindquist E."/>
            <person name="Lipzen A."/>
            <person name="Khouja H.-R."/>
            <person name="Murat C."/>
            <person name="Ohm R."/>
            <person name="Olson A."/>
            <person name="Spatafora J."/>
            <person name="Veneault-Fourrey C."/>
            <person name="Henrissat B."/>
            <person name="Grigoriev I."/>
            <person name="Martin F."/>
            <person name="Perotto S."/>
        </authorList>
    </citation>
    <scope>NUCLEOTIDE SEQUENCE [LARGE SCALE GENOMIC DNA]</scope>
    <source>
        <strain evidence="3 4">UAMH 7357</strain>
    </source>
</reference>
<evidence type="ECO:0000313" key="3">
    <source>
        <dbReference type="EMBL" id="PMD14739.1"/>
    </source>
</evidence>
<name>A0A2J6PL59_9HELO</name>